<dbReference type="AlphaFoldDB" id="A0AAN1M5I3"/>
<organism evidence="2 3">
    <name type="scientific">Bifidobacterium breve</name>
    <dbReference type="NCBI Taxonomy" id="1685"/>
    <lineage>
        <taxon>Bacteria</taxon>
        <taxon>Bacillati</taxon>
        <taxon>Actinomycetota</taxon>
        <taxon>Actinomycetes</taxon>
        <taxon>Bifidobacteriales</taxon>
        <taxon>Bifidobacteriaceae</taxon>
        <taxon>Bifidobacterium</taxon>
    </lineage>
</organism>
<sequence>MSSEDDSGNRGCHTQQMSSDTIDRHDFDDMVVLNMEAYENMQFDSHVYDMLLEGEREAEVTDTRFSPREASVSMCAAMTAQHPESFMQEEILSRYLK</sequence>
<dbReference type="Proteomes" id="UP000232496">
    <property type="component" value="Chromosome"/>
</dbReference>
<gene>
    <name evidence="2" type="ORF">DRBB29_1253</name>
</gene>
<dbReference type="RefSeq" id="WP_106621695.1">
    <property type="nucleotide sequence ID" value="NZ_CP021390.1"/>
</dbReference>
<evidence type="ECO:0000256" key="1">
    <source>
        <dbReference type="SAM" id="MobiDB-lite"/>
    </source>
</evidence>
<reference evidence="2 3" key="1">
    <citation type="submission" date="2017-09" db="EMBL/GenBank/DDBJ databases">
        <title>Comparative genomics and methylome analysis of the gut commensal Bifidobacterium breve.</title>
        <authorList>
            <person name="Bottacini F."/>
            <person name="Morrissey R."/>
            <person name="Roberts R.J."/>
            <person name="James K."/>
            <person name="van Breen J."/>
            <person name="Egan M."/>
            <person name="Lambert J."/>
            <person name="van Limpt K."/>
            <person name="Stanton C."/>
            <person name="Knol J."/>
            <person name="O' Connell Motherway M."/>
            <person name="van Sinderen D."/>
        </authorList>
    </citation>
    <scope>NUCLEOTIDE SEQUENCE [LARGE SCALE GENOMIC DNA]</scope>
    <source>
        <strain evidence="2 3">DRBB29</strain>
    </source>
</reference>
<evidence type="ECO:0000313" key="2">
    <source>
        <dbReference type="EMBL" id="AUE18798.1"/>
    </source>
</evidence>
<proteinExistence type="predicted"/>
<protein>
    <submittedName>
        <fullName evidence="2">Uncharacterized protein</fullName>
    </submittedName>
</protein>
<name>A0AAN1M5I3_BIFBR</name>
<evidence type="ECO:0000313" key="3">
    <source>
        <dbReference type="Proteomes" id="UP000232496"/>
    </source>
</evidence>
<accession>A0AAN1M5I3</accession>
<feature type="region of interest" description="Disordered" evidence="1">
    <location>
        <begin position="1"/>
        <end position="25"/>
    </location>
</feature>
<dbReference type="EMBL" id="CP023198">
    <property type="protein sequence ID" value="AUE18798.1"/>
    <property type="molecule type" value="Genomic_DNA"/>
</dbReference>